<accession>A0ACB6RNV1</accession>
<reference evidence="1" key="1">
    <citation type="journal article" date="2020" name="Stud. Mycol.">
        <title>101 Dothideomycetes genomes: a test case for predicting lifestyles and emergence of pathogens.</title>
        <authorList>
            <person name="Haridas S."/>
            <person name="Albert R."/>
            <person name="Binder M."/>
            <person name="Bloem J."/>
            <person name="Labutti K."/>
            <person name="Salamov A."/>
            <person name="Andreopoulos B."/>
            <person name="Baker S."/>
            <person name="Barry K."/>
            <person name="Bills G."/>
            <person name="Bluhm B."/>
            <person name="Cannon C."/>
            <person name="Castanera R."/>
            <person name="Culley D."/>
            <person name="Daum C."/>
            <person name="Ezra D."/>
            <person name="Gonzalez J."/>
            <person name="Henrissat B."/>
            <person name="Kuo A."/>
            <person name="Liang C."/>
            <person name="Lipzen A."/>
            <person name="Lutzoni F."/>
            <person name="Magnuson J."/>
            <person name="Mondo S."/>
            <person name="Nolan M."/>
            <person name="Ohm R."/>
            <person name="Pangilinan J."/>
            <person name="Park H.-J."/>
            <person name="Ramirez L."/>
            <person name="Alfaro M."/>
            <person name="Sun H."/>
            <person name="Tritt A."/>
            <person name="Yoshinaga Y."/>
            <person name="Zwiers L.-H."/>
            <person name="Turgeon B."/>
            <person name="Goodwin S."/>
            <person name="Spatafora J."/>
            <person name="Crous P."/>
            <person name="Grigoriev I."/>
        </authorList>
    </citation>
    <scope>NUCLEOTIDE SEQUENCE</scope>
    <source>
        <strain evidence="1">CBS 525.71</strain>
    </source>
</reference>
<name>A0ACB6RNV1_9PLEO</name>
<gene>
    <name evidence="1" type="ORF">BU25DRAFT_414417</name>
</gene>
<protein>
    <submittedName>
        <fullName evidence="1">Uncharacterized protein</fullName>
    </submittedName>
</protein>
<organism evidence="1 2">
    <name type="scientific">Macroventuria anomochaeta</name>
    <dbReference type="NCBI Taxonomy" id="301207"/>
    <lineage>
        <taxon>Eukaryota</taxon>
        <taxon>Fungi</taxon>
        <taxon>Dikarya</taxon>
        <taxon>Ascomycota</taxon>
        <taxon>Pezizomycotina</taxon>
        <taxon>Dothideomycetes</taxon>
        <taxon>Pleosporomycetidae</taxon>
        <taxon>Pleosporales</taxon>
        <taxon>Pleosporineae</taxon>
        <taxon>Didymellaceae</taxon>
        <taxon>Macroventuria</taxon>
    </lineage>
</organism>
<evidence type="ECO:0000313" key="2">
    <source>
        <dbReference type="Proteomes" id="UP000799754"/>
    </source>
</evidence>
<proteinExistence type="predicted"/>
<evidence type="ECO:0000313" key="1">
    <source>
        <dbReference type="EMBL" id="KAF2623413.1"/>
    </source>
</evidence>
<comment type="caution">
    <text evidence="1">The sequence shown here is derived from an EMBL/GenBank/DDBJ whole genome shotgun (WGS) entry which is preliminary data.</text>
</comment>
<keyword evidence="2" id="KW-1185">Reference proteome</keyword>
<sequence length="112" mass="12210">MRHLYAALHLLSLWGLAEEQLMGCCKEGADGNGEAGGGGVDINDQCESAGRGIEEVLDFDRKVQNCDKRVGNQYGGAGGYFEDGNERGQEVKSCCDAFNLSSFLQMHWTRCI</sequence>
<dbReference type="Proteomes" id="UP000799754">
    <property type="component" value="Unassembled WGS sequence"/>
</dbReference>
<dbReference type="EMBL" id="MU006737">
    <property type="protein sequence ID" value="KAF2623413.1"/>
    <property type="molecule type" value="Genomic_DNA"/>
</dbReference>